<dbReference type="Proteomes" id="UP000887565">
    <property type="component" value="Unplaced"/>
</dbReference>
<sequence>MKLKDVFSICKSEADCIIWLLERNLLPKEKRCLSESCAQTDQFMMLVTANKNDGLKWHCGKCRSERGFRKGSFFENSHLAISEIFQFVDYWCHELDKQNFLEFQLGISHTTVVDWKMFCRDICTQHLLRNPIKIGGSRKTVKIDECLLTMIEVGVIDWEHERQVHVPNTARSTEGLTVVAGG</sequence>
<evidence type="ECO:0000313" key="2">
    <source>
        <dbReference type="WBParaSite" id="nRc.2.0.1.t40848-RA"/>
    </source>
</evidence>
<reference evidence="2" key="1">
    <citation type="submission" date="2022-11" db="UniProtKB">
        <authorList>
            <consortium name="WormBaseParasite"/>
        </authorList>
    </citation>
    <scope>IDENTIFICATION</scope>
</reference>
<dbReference type="WBParaSite" id="nRc.2.0.1.t40848-RA">
    <property type="protein sequence ID" value="nRc.2.0.1.t40848-RA"/>
    <property type="gene ID" value="nRc.2.0.1.g40848"/>
</dbReference>
<accession>A0A915KTA0</accession>
<protein>
    <submittedName>
        <fullName evidence="2">Transposase</fullName>
    </submittedName>
</protein>
<keyword evidence="1" id="KW-1185">Reference proteome</keyword>
<organism evidence="1 2">
    <name type="scientific">Romanomermis culicivorax</name>
    <name type="common">Nematode worm</name>
    <dbReference type="NCBI Taxonomy" id="13658"/>
    <lineage>
        <taxon>Eukaryota</taxon>
        <taxon>Metazoa</taxon>
        <taxon>Ecdysozoa</taxon>
        <taxon>Nematoda</taxon>
        <taxon>Enoplea</taxon>
        <taxon>Dorylaimia</taxon>
        <taxon>Mermithida</taxon>
        <taxon>Mermithoidea</taxon>
        <taxon>Mermithidae</taxon>
        <taxon>Romanomermis</taxon>
    </lineage>
</organism>
<name>A0A915KTA0_ROMCU</name>
<proteinExistence type="predicted"/>
<dbReference type="AlphaFoldDB" id="A0A915KTA0"/>
<evidence type="ECO:0000313" key="1">
    <source>
        <dbReference type="Proteomes" id="UP000887565"/>
    </source>
</evidence>
<dbReference type="OMA" id="MSHECEH"/>